<dbReference type="Proteomes" id="UP001229421">
    <property type="component" value="Unassembled WGS sequence"/>
</dbReference>
<dbReference type="GO" id="GO:0016788">
    <property type="term" value="F:hydrolase activity, acting on ester bonds"/>
    <property type="evidence" value="ECO:0007669"/>
    <property type="project" value="InterPro"/>
</dbReference>
<keyword evidence="6" id="KW-0442">Lipid degradation</keyword>
<reference evidence="9" key="1">
    <citation type="journal article" date="2023" name="bioRxiv">
        <title>Improved chromosome-level genome assembly for marigold (Tagetes erecta).</title>
        <authorList>
            <person name="Jiang F."/>
            <person name="Yuan L."/>
            <person name="Wang S."/>
            <person name="Wang H."/>
            <person name="Xu D."/>
            <person name="Wang A."/>
            <person name="Fan W."/>
        </authorList>
    </citation>
    <scope>NUCLEOTIDE SEQUENCE</scope>
    <source>
        <strain evidence="9">WSJ</strain>
        <tissue evidence="9">Leaf</tissue>
    </source>
</reference>
<dbReference type="GO" id="GO:0016042">
    <property type="term" value="P:lipid catabolic process"/>
    <property type="evidence" value="ECO:0007669"/>
    <property type="project" value="UniProtKB-KW"/>
</dbReference>
<sequence>MASKVHLLFRVLLIAAVMQLHSVIVVGEPQVPCYFLFGDSLVDTGNNNRFVKAEKANYPPYGIDFPQGVTGRFTNGRTAPDIIGQLLGFSNFTPLYSTVTNEEIDKGVNYGSAGAGIREETGRNLGERISFDKQILNHQEIISRLWRLMQDNQTLTNEYIKKCIYIVNIGSDDYVNNYLMPSNYSTSSIFNPDQYATLLIQQYSQQLTALLHLYELCQILLVVK</sequence>
<feature type="signal peptide" evidence="8">
    <location>
        <begin position="1"/>
        <end position="22"/>
    </location>
</feature>
<comment type="similarity">
    <text evidence="2">Belongs to the 'GDSL' lipolytic enzyme family.</text>
</comment>
<evidence type="ECO:0000256" key="2">
    <source>
        <dbReference type="ARBA" id="ARBA00008668"/>
    </source>
</evidence>
<dbReference type="GO" id="GO:0005576">
    <property type="term" value="C:extracellular region"/>
    <property type="evidence" value="ECO:0007669"/>
    <property type="project" value="UniProtKB-SubCell"/>
</dbReference>
<evidence type="ECO:0000256" key="4">
    <source>
        <dbReference type="ARBA" id="ARBA00022729"/>
    </source>
</evidence>
<dbReference type="PANTHER" id="PTHR45650">
    <property type="entry name" value="GDSL-LIKE LIPASE/ACYLHYDROLASE-RELATED"/>
    <property type="match status" value="1"/>
</dbReference>
<dbReference type="EMBL" id="JAUHHV010000005">
    <property type="protein sequence ID" value="KAK1424866.1"/>
    <property type="molecule type" value="Genomic_DNA"/>
</dbReference>
<name>A0AAD8KP72_TARER</name>
<accession>A0AAD8KP72</accession>
<dbReference type="InterPro" id="IPR036514">
    <property type="entry name" value="SGNH_hydro_sf"/>
</dbReference>
<evidence type="ECO:0000256" key="1">
    <source>
        <dbReference type="ARBA" id="ARBA00004613"/>
    </source>
</evidence>
<keyword evidence="5" id="KW-0378">Hydrolase</keyword>
<evidence type="ECO:0000256" key="6">
    <source>
        <dbReference type="ARBA" id="ARBA00022963"/>
    </source>
</evidence>
<evidence type="ECO:0000313" key="10">
    <source>
        <dbReference type="Proteomes" id="UP001229421"/>
    </source>
</evidence>
<keyword evidence="4 8" id="KW-0732">Signal</keyword>
<organism evidence="9 10">
    <name type="scientific">Tagetes erecta</name>
    <name type="common">African marigold</name>
    <dbReference type="NCBI Taxonomy" id="13708"/>
    <lineage>
        <taxon>Eukaryota</taxon>
        <taxon>Viridiplantae</taxon>
        <taxon>Streptophyta</taxon>
        <taxon>Embryophyta</taxon>
        <taxon>Tracheophyta</taxon>
        <taxon>Spermatophyta</taxon>
        <taxon>Magnoliopsida</taxon>
        <taxon>eudicotyledons</taxon>
        <taxon>Gunneridae</taxon>
        <taxon>Pentapetalae</taxon>
        <taxon>asterids</taxon>
        <taxon>campanulids</taxon>
        <taxon>Asterales</taxon>
        <taxon>Asteraceae</taxon>
        <taxon>Asteroideae</taxon>
        <taxon>Heliantheae alliance</taxon>
        <taxon>Tageteae</taxon>
        <taxon>Tagetes</taxon>
    </lineage>
</organism>
<protein>
    <submittedName>
        <fullName evidence="9">Uncharacterized protein</fullName>
    </submittedName>
</protein>
<dbReference type="InterPro" id="IPR001087">
    <property type="entry name" value="GDSL"/>
</dbReference>
<dbReference type="Gene3D" id="3.40.50.1110">
    <property type="entry name" value="SGNH hydrolase"/>
    <property type="match status" value="1"/>
</dbReference>
<dbReference type="PANTHER" id="PTHR45650:SF9">
    <property type="entry name" value="SGNH HYDROLASE-TYPE ESTERASE DOMAIN-CONTAINING PROTEIN"/>
    <property type="match status" value="1"/>
</dbReference>
<proteinExistence type="inferred from homology"/>
<dbReference type="InterPro" id="IPR051238">
    <property type="entry name" value="GDSL_esterase/lipase"/>
</dbReference>
<gene>
    <name evidence="9" type="ORF">QVD17_20206</name>
</gene>
<comment type="caution">
    <text evidence="9">The sequence shown here is derived from an EMBL/GenBank/DDBJ whole genome shotgun (WGS) entry which is preliminary data.</text>
</comment>
<dbReference type="AlphaFoldDB" id="A0AAD8KP72"/>
<evidence type="ECO:0000256" key="5">
    <source>
        <dbReference type="ARBA" id="ARBA00022801"/>
    </source>
</evidence>
<keyword evidence="3" id="KW-0964">Secreted</keyword>
<comment type="subcellular location">
    <subcellularLocation>
        <location evidence="1">Secreted</location>
    </subcellularLocation>
</comment>
<evidence type="ECO:0000256" key="7">
    <source>
        <dbReference type="ARBA" id="ARBA00023098"/>
    </source>
</evidence>
<keyword evidence="7" id="KW-0443">Lipid metabolism</keyword>
<feature type="chain" id="PRO_5042176360" evidence="8">
    <location>
        <begin position="23"/>
        <end position="224"/>
    </location>
</feature>
<keyword evidence="10" id="KW-1185">Reference proteome</keyword>
<evidence type="ECO:0000256" key="3">
    <source>
        <dbReference type="ARBA" id="ARBA00022525"/>
    </source>
</evidence>
<dbReference type="Pfam" id="PF00657">
    <property type="entry name" value="Lipase_GDSL"/>
    <property type="match status" value="1"/>
</dbReference>
<evidence type="ECO:0000256" key="8">
    <source>
        <dbReference type="SAM" id="SignalP"/>
    </source>
</evidence>
<evidence type="ECO:0000313" key="9">
    <source>
        <dbReference type="EMBL" id="KAK1424866.1"/>
    </source>
</evidence>